<dbReference type="RefSeq" id="WP_114302773.1">
    <property type="nucleotide sequence ID" value="NZ_QPIE01000001.1"/>
</dbReference>
<reference evidence="2 3" key="1">
    <citation type="submission" date="2018-07" db="EMBL/GenBank/DDBJ databases">
        <title>Chryseobacterium lacus sp. nov., isolated from lake water.</title>
        <authorList>
            <person name="Li C.-M."/>
        </authorList>
    </citation>
    <scope>NUCLEOTIDE SEQUENCE [LARGE SCALE GENOMIC DNA]</scope>
    <source>
        <strain evidence="2 3">YLOS41</strain>
    </source>
</reference>
<gene>
    <name evidence="2" type="ORF">DQ356_01990</name>
</gene>
<evidence type="ECO:0000313" key="3">
    <source>
        <dbReference type="Proteomes" id="UP000252172"/>
    </source>
</evidence>
<keyword evidence="1" id="KW-0472">Membrane</keyword>
<organism evidence="2 3">
    <name type="scientific">Chryseobacterium lacus</name>
    <dbReference type="NCBI Taxonomy" id="2058346"/>
    <lineage>
        <taxon>Bacteria</taxon>
        <taxon>Pseudomonadati</taxon>
        <taxon>Bacteroidota</taxon>
        <taxon>Flavobacteriia</taxon>
        <taxon>Flavobacteriales</taxon>
        <taxon>Weeksellaceae</taxon>
        <taxon>Chryseobacterium group</taxon>
        <taxon>Chryseobacterium</taxon>
    </lineage>
</organism>
<dbReference type="EMBL" id="QPIE01000001">
    <property type="protein sequence ID" value="RCU45003.1"/>
    <property type="molecule type" value="Genomic_DNA"/>
</dbReference>
<proteinExistence type="predicted"/>
<evidence type="ECO:0000313" key="2">
    <source>
        <dbReference type="EMBL" id="RCU45003.1"/>
    </source>
</evidence>
<comment type="caution">
    <text evidence="2">The sequence shown here is derived from an EMBL/GenBank/DDBJ whole genome shotgun (WGS) entry which is preliminary data.</text>
</comment>
<keyword evidence="1" id="KW-1133">Transmembrane helix</keyword>
<keyword evidence="3" id="KW-1185">Reference proteome</keyword>
<feature type="transmembrane region" description="Helical" evidence="1">
    <location>
        <begin position="115"/>
        <end position="136"/>
    </location>
</feature>
<dbReference type="AlphaFoldDB" id="A0A368N4L9"/>
<feature type="transmembrane region" description="Helical" evidence="1">
    <location>
        <begin position="88"/>
        <end position="109"/>
    </location>
</feature>
<dbReference type="Proteomes" id="UP000252172">
    <property type="component" value="Unassembled WGS sequence"/>
</dbReference>
<feature type="transmembrane region" description="Helical" evidence="1">
    <location>
        <begin position="157"/>
        <end position="175"/>
    </location>
</feature>
<dbReference type="OrthoDB" id="1247773at2"/>
<sequence length="239" mass="28558">MITEEQLSEIRNYLLTKKLPIDVLIEVNDHFISQMMELQKEGQTFEEAFTKTKNTWRKDLKPYWSGGLDIEDKSDLMRRIRRESFRGIFFKAALFGLLLTGMMYVSMAFLSESHFLYLMIAAYIVFVFGPVLFYFMNRKDFALAKKYSNYVLTEYQMYVFTFISFPIVSLQFLLRMNDISSYWYNTFHSEIRYDINRSVVIAFGCFLLYSASILIFLSQQRYLRQIQKVKPFLKYLKQG</sequence>
<name>A0A368N4L9_9FLAO</name>
<keyword evidence="1" id="KW-0812">Transmembrane</keyword>
<evidence type="ECO:0000256" key="1">
    <source>
        <dbReference type="SAM" id="Phobius"/>
    </source>
</evidence>
<accession>A0A368N4L9</accession>
<feature type="transmembrane region" description="Helical" evidence="1">
    <location>
        <begin position="195"/>
        <end position="217"/>
    </location>
</feature>
<protein>
    <submittedName>
        <fullName evidence="2">Uncharacterized protein</fullName>
    </submittedName>
</protein>